<dbReference type="AlphaFoldDB" id="A0A7G2DT33"/>
<gene>
    <name evidence="1" type="ORF">AT9943_LOCUS2198</name>
</gene>
<organism evidence="1 2">
    <name type="scientific">Arabidopsis thaliana</name>
    <name type="common">Mouse-ear cress</name>
    <dbReference type="NCBI Taxonomy" id="3702"/>
    <lineage>
        <taxon>Eukaryota</taxon>
        <taxon>Viridiplantae</taxon>
        <taxon>Streptophyta</taxon>
        <taxon>Embryophyta</taxon>
        <taxon>Tracheophyta</taxon>
        <taxon>Spermatophyta</taxon>
        <taxon>Magnoliopsida</taxon>
        <taxon>eudicotyledons</taxon>
        <taxon>Gunneridae</taxon>
        <taxon>Pentapetalae</taxon>
        <taxon>rosids</taxon>
        <taxon>malvids</taxon>
        <taxon>Brassicales</taxon>
        <taxon>Brassicaceae</taxon>
        <taxon>Camelineae</taxon>
        <taxon>Arabidopsis</taxon>
    </lineage>
</organism>
<dbReference type="Proteomes" id="UP000516314">
    <property type="component" value="Chromosome 1"/>
</dbReference>
<name>A0A7G2DT33_ARATH</name>
<proteinExistence type="predicted"/>
<reference evidence="1 2" key="1">
    <citation type="submission" date="2020-09" db="EMBL/GenBank/DDBJ databases">
        <authorList>
            <person name="Ashkenazy H."/>
        </authorList>
    </citation>
    <scope>NUCLEOTIDE SEQUENCE [LARGE SCALE GENOMIC DNA]</scope>
    <source>
        <strain evidence="2">cv. Cdm-0</strain>
    </source>
</reference>
<accession>A0A7G2DT33</accession>
<evidence type="ECO:0000313" key="2">
    <source>
        <dbReference type="Proteomes" id="UP000516314"/>
    </source>
</evidence>
<dbReference type="EMBL" id="LR881466">
    <property type="protein sequence ID" value="CAD5313712.1"/>
    <property type="molecule type" value="Genomic_DNA"/>
</dbReference>
<evidence type="ECO:0000313" key="1">
    <source>
        <dbReference type="EMBL" id="CAD5313712.1"/>
    </source>
</evidence>
<sequence length="48" mass="5485">MRDRDTDPISESKLVKWIGSHKPWSLRETMEALKRRNTAVVSQGGLCT</sequence>
<protein>
    <submittedName>
        <fullName evidence="1">(thale cress) hypothetical protein</fullName>
    </submittedName>
</protein>